<sequence length="116" mass="13071">MQQSLVLKDLFGIATYQERLAWQPFREGIEIYRLYGDGRQGASAALLRYQPGARVPHHQHLGFEHVLVLSGAQRDRNGEHRSGTLVVNPPQSIHQVCSDAGCIVLVIWEKPISLWS</sequence>
<accession>A0A8K2A1F6</accession>
<dbReference type="AlphaFoldDB" id="A0A8K2A1F6"/>
<organism evidence="2 3">
    <name type="scientific">Petrachloros mirabilis ULC683</name>
    <dbReference type="NCBI Taxonomy" id="2781853"/>
    <lineage>
        <taxon>Bacteria</taxon>
        <taxon>Bacillati</taxon>
        <taxon>Cyanobacteriota</taxon>
        <taxon>Cyanophyceae</taxon>
        <taxon>Synechococcales</taxon>
        <taxon>Petrachlorosaceae</taxon>
        <taxon>Petrachloros</taxon>
        <taxon>Petrachloros mirabilis</taxon>
    </lineage>
</organism>
<dbReference type="InterPro" id="IPR014710">
    <property type="entry name" value="RmlC-like_jellyroll"/>
</dbReference>
<dbReference type="InterPro" id="IPR011051">
    <property type="entry name" value="RmlC_Cupin_sf"/>
</dbReference>
<dbReference type="Pfam" id="PF12973">
    <property type="entry name" value="Cupin_7"/>
    <property type="match status" value="1"/>
</dbReference>
<dbReference type="RefSeq" id="WP_161827202.1">
    <property type="nucleotide sequence ID" value="NZ_WVIC01000070.1"/>
</dbReference>
<gene>
    <name evidence="2" type="ORF">GS597_19920</name>
</gene>
<dbReference type="Gene3D" id="2.60.120.10">
    <property type="entry name" value="Jelly Rolls"/>
    <property type="match status" value="1"/>
</dbReference>
<dbReference type="Proteomes" id="UP000607397">
    <property type="component" value="Unassembled WGS sequence"/>
</dbReference>
<evidence type="ECO:0000259" key="1">
    <source>
        <dbReference type="Pfam" id="PF12973"/>
    </source>
</evidence>
<evidence type="ECO:0000313" key="3">
    <source>
        <dbReference type="Proteomes" id="UP000607397"/>
    </source>
</evidence>
<comment type="caution">
    <text evidence="2">The sequence shown here is derived from an EMBL/GenBank/DDBJ whole genome shotgun (WGS) entry which is preliminary data.</text>
</comment>
<keyword evidence="3" id="KW-1185">Reference proteome</keyword>
<dbReference type="SUPFAM" id="SSF51182">
    <property type="entry name" value="RmlC-like cupins"/>
    <property type="match status" value="1"/>
</dbReference>
<name>A0A8K2A1F6_9CYAN</name>
<feature type="domain" description="ChrR-like cupin" evidence="1">
    <location>
        <begin position="18"/>
        <end position="106"/>
    </location>
</feature>
<dbReference type="EMBL" id="WVIC01000070">
    <property type="protein sequence ID" value="NCJ08733.1"/>
    <property type="molecule type" value="Genomic_DNA"/>
</dbReference>
<evidence type="ECO:0000313" key="2">
    <source>
        <dbReference type="EMBL" id="NCJ08733.1"/>
    </source>
</evidence>
<dbReference type="InterPro" id="IPR025979">
    <property type="entry name" value="ChrR-like_cupin_dom"/>
</dbReference>
<protein>
    <submittedName>
        <fullName evidence="2">Transcription negative regulator ChrR</fullName>
    </submittedName>
</protein>
<proteinExistence type="predicted"/>
<reference evidence="2" key="1">
    <citation type="submission" date="2019-12" db="EMBL/GenBank/DDBJ databases">
        <title>High-Quality draft genome sequences of three cyanobacteria isolated from the limestone walls of the Old Cathedral of Coimbra.</title>
        <authorList>
            <person name="Tiago I."/>
            <person name="Soares F."/>
            <person name="Portugal A."/>
        </authorList>
    </citation>
    <scope>NUCLEOTIDE SEQUENCE [LARGE SCALE GENOMIC DNA]</scope>
    <source>
        <strain evidence="2">C</strain>
    </source>
</reference>